<dbReference type="InterPro" id="IPR051734">
    <property type="entry name" value="VapB_TA_antitoxins"/>
</dbReference>
<sequence>MASQKTSVFMNGRSQAVRIPANLRLQGKQVYIRRDPHTGDIVLTEPSRKRSLKDVLDAIASDPFPEDFLAERNQGELKERESL</sequence>
<comment type="similarity">
    <text evidence="1">Belongs to the VapB family.</text>
</comment>
<accession>A0A9J7BMI0</accession>
<feature type="domain" description="SpoVT-AbrB" evidence="3">
    <location>
        <begin position="6"/>
        <end position="48"/>
    </location>
</feature>
<dbReference type="InterPro" id="IPR037914">
    <property type="entry name" value="SpoVT-AbrB_sf"/>
</dbReference>
<evidence type="ECO:0000259" key="3">
    <source>
        <dbReference type="PROSITE" id="PS51740"/>
    </source>
</evidence>
<name>A0A9J7BMI0_9BACT</name>
<dbReference type="Proteomes" id="UP001059380">
    <property type="component" value="Chromosome"/>
</dbReference>
<gene>
    <name evidence="4" type="ORF">MOP44_20655</name>
</gene>
<dbReference type="PANTHER" id="PTHR37550">
    <property type="entry name" value="ANTITOXIN VAPB1"/>
    <property type="match status" value="1"/>
</dbReference>
<dbReference type="PANTHER" id="PTHR37550:SF1">
    <property type="entry name" value="SSL1300 PROTEIN"/>
    <property type="match status" value="1"/>
</dbReference>
<keyword evidence="5" id="KW-1185">Reference proteome</keyword>
<dbReference type="PROSITE" id="PS51740">
    <property type="entry name" value="SPOVT_ABRB"/>
    <property type="match status" value="1"/>
</dbReference>
<proteinExistence type="inferred from homology"/>
<dbReference type="InterPro" id="IPR007159">
    <property type="entry name" value="SpoVT-AbrB_dom"/>
</dbReference>
<organism evidence="4 5">
    <name type="scientific">Occallatibacter riparius</name>
    <dbReference type="NCBI Taxonomy" id="1002689"/>
    <lineage>
        <taxon>Bacteria</taxon>
        <taxon>Pseudomonadati</taxon>
        <taxon>Acidobacteriota</taxon>
        <taxon>Terriglobia</taxon>
        <taxon>Terriglobales</taxon>
        <taxon>Acidobacteriaceae</taxon>
        <taxon>Occallatibacter</taxon>
    </lineage>
</organism>
<evidence type="ECO:0000256" key="2">
    <source>
        <dbReference type="PROSITE-ProRule" id="PRU01076"/>
    </source>
</evidence>
<evidence type="ECO:0000313" key="4">
    <source>
        <dbReference type="EMBL" id="UWZ82970.1"/>
    </source>
</evidence>
<dbReference type="Gene3D" id="2.10.260.10">
    <property type="match status" value="1"/>
</dbReference>
<dbReference type="EMBL" id="CP093313">
    <property type="protein sequence ID" value="UWZ82970.1"/>
    <property type="molecule type" value="Genomic_DNA"/>
</dbReference>
<dbReference type="SUPFAM" id="SSF89447">
    <property type="entry name" value="AbrB/MazE/MraZ-like"/>
    <property type="match status" value="1"/>
</dbReference>
<dbReference type="AlphaFoldDB" id="A0A9J7BMI0"/>
<evidence type="ECO:0000313" key="5">
    <source>
        <dbReference type="Proteomes" id="UP001059380"/>
    </source>
</evidence>
<evidence type="ECO:0000256" key="1">
    <source>
        <dbReference type="ARBA" id="ARBA00007924"/>
    </source>
</evidence>
<dbReference type="KEGG" id="orp:MOP44_20655"/>
<dbReference type="GO" id="GO:0003677">
    <property type="term" value="F:DNA binding"/>
    <property type="evidence" value="ECO:0007669"/>
    <property type="project" value="UniProtKB-UniRule"/>
</dbReference>
<dbReference type="RefSeq" id="WP_260792303.1">
    <property type="nucleotide sequence ID" value="NZ_CP093313.1"/>
</dbReference>
<protein>
    <recommendedName>
        <fullName evidence="3">SpoVT-AbrB domain-containing protein</fullName>
    </recommendedName>
</protein>
<reference evidence="4" key="1">
    <citation type="submission" date="2021-04" db="EMBL/GenBank/DDBJ databases">
        <title>Phylogenetic analysis of Acidobacteriaceae.</title>
        <authorList>
            <person name="Qiu L."/>
            <person name="Zhang Q."/>
        </authorList>
    </citation>
    <scope>NUCLEOTIDE SEQUENCE</scope>
    <source>
        <strain evidence="4">DSM 25168</strain>
    </source>
</reference>
<dbReference type="Pfam" id="PF04014">
    <property type="entry name" value="MazE_antitoxin"/>
    <property type="match status" value="1"/>
</dbReference>
<keyword evidence="2" id="KW-0238">DNA-binding</keyword>